<dbReference type="Gene3D" id="1.25.40.10">
    <property type="entry name" value="Tetratricopeptide repeat domain"/>
    <property type="match status" value="2"/>
</dbReference>
<name>A0A397VZ06_9GLOM</name>
<evidence type="ECO:0000256" key="1">
    <source>
        <dbReference type="SAM" id="MobiDB-lite"/>
    </source>
</evidence>
<protein>
    <submittedName>
        <fullName evidence="2">Uncharacterized protein</fullName>
    </submittedName>
</protein>
<dbReference type="Proteomes" id="UP000266673">
    <property type="component" value="Unassembled WGS sequence"/>
</dbReference>
<reference evidence="2 3" key="1">
    <citation type="submission" date="2018-06" db="EMBL/GenBank/DDBJ databases">
        <title>Comparative genomics reveals the genomic features of Rhizophagus irregularis, R. cerebriforme, R. diaphanum and Gigaspora rosea, and their symbiotic lifestyle signature.</title>
        <authorList>
            <person name="Morin E."/>
            <person name="San Clemente H."/>
            <person name="Chen E.C.H."/>
            <person name="De La Providencia I."/>
            <person name="Hainaut M."/>
            <person name="Kuo A."/>
            <person name="Kohler A."/>
            <person name="Murat C."/>
            <person name="Tang N."/>
            <person name="Roy S."/>
            <person name="Loubradou J."/>
            <person name="Henrissat B."/>
            <person name="Grigoriev I.V."/>
            <person name="Corradi N."/>
            <person name="Roux C."/>
            <person name="Martin F.M."/>
        </authorList>
    </citation>
    <scope>NUCLEOTIDE SEQUENCE [LARGE SCALE GENOMIC DNA]</scope>
    <source>
        <strain evidence="2 3">DAOM 194757</strain>
    </source>
</reference>
<dbReference type="EMBL" id="QKWP01000142">
    <property type="protein sequence ID" value="RIB26249.1"/>
    <property type="molecule type" value="Genomic_DNA"/>
</dbReference>
<evidence type="ECO:0000313" key="2">
    <source>
        <dbReference type="EMBL" id="RIB26249.1"/>
    </source>
</evidence>
<accession>A0A397VZ06</accession>
<proteinExistence type="predicted"/>
<keyword evidence="3" id="KW-1185">Reference proteome</keyword>
<evidence type="ECO:0000313" key="3">
    <source>
        <dbReference type="Proteomes" id="UP000266673"/>
    </source>
</evidence>
<dbReference type="InterPro" id="IPR011990">
    <property type="entry name" value="TPR-like_helical_dom_sf"/>
</dbReference>
<sequence>MDKFEDSLENLNDSIMGRYEEDLRKSLKINPNKSITLDHHGLSYQDMEKYEGSFENLTRSLKMNQTHCETLNNRAITYLRMALEIKLNSEMTLNDRGVTYHVMTRNEELLGLNKSYDESIKDLNDALEIKSSNTKIINRNRKGGFGTVYSAIRNDGKRKYIMTNDKNKNKMIRTSREQNNKQSDFLNEQQHLN</sequence>
<feature type="region of interest" description="Disordered" evidence="1">
    <location>
        <begin position="173"/>
        <end position="193"/>
    </location>
</feature>
<feature type="compositionally biased region" description="Polar residues" evidence="1">
    <location>
        <begin position="180"/>
        <end position="193"/>
    </location>
</feature>
<dbReference type="AlphaFoldDB" id="A0A397VZ06"/>
<gene>
    <name evidence="2" type="ORF">C2G38_2163818</name>
</gene>
<dbReference type="SUPFAM" id="SSF48452">
    <property type="entry name" value="TPR-like"/>
    <property type="match status" value="1"/>
</dbReference>
<comment type="caution">
    <text evidence="2">The sequence shown here is derived from an EMBL/GenBank/DDBJ whole genome shotgun (WGS) entry which is preliminary data.</text>
</comment>
<dbReference type="OrthoDB" id="343875at2759"/>
<organism evidence="2 3">
    <name type="scientific">Gigaspora rosea</name>
    <dbReference type="NCBI Taxonomy" id="44941"/>
    <lineage>
        <taxon>Eukaryota</taxon>
        <taxon>Fungi</taxon>
        <taxon>Fungi incertae sedis</taxon>
        <taxon>Mucoromycota</taxon>
        <taxon>Glomeromycotina</taxon>
        <taxon>Glomeromycetes</taxon>
        <taxon>Diversisporales</taxon>
        <taxon>Gigasporaceae</taxon>
        <taxon>Gigaspora</taxon>
    </lineage>
</organism>